<dbReference type="GO" id="GO:0003779">
    <property type="term" value="F:actin binding"/>
    <property type="evidence" value="ECO:0007669"/>
    <property type="project" value="InterPro"/>
</dbReference>
<dbReference type="PANTHER" id="PTHR10652:SF0">
    <property type="entry name" value="ADENYLYL CYCLASE-ASSOCIATED PROTEIN"/>
    <property type="match status" value="1"/>
</dbReference>
<dbReference type="GO" id="GO:0008179">
    <property type="term" value="F:adenylate cyclase binding"/>
    <property type="evidence" value="ECO:0007669"/>
    <property type="project" value="TreeGrafter"/>
</dbReference>
<evidence type="ECO:0000313" key="8">
    <source>
        <dbReference type="EMBL" id="VDD79477.1"/>
    </source>
</evidence>
<dbReference type="OrthoDB" id="1601at2759"/>
<dbReference type="Gene3D" id="2.160.20.70">
    <property type="match status" value="1"/>
</dbReference>
<dbReference type="FunFam" id="2.160.20.70:FF:000001">
    <property type="entry name" value="Adenylyl cyclase-associated protein"/>
    <property type="match status" value="1"/>
</dbReference>
<comment type="similarity">
    <text evidence="2 5">Belongs to the CAP family.</text>
</comment>
<reference evidence="8 9" key="1">
    <citation type="submission" date="2018-10" db="EMBL/GenBank/DDBJ databases">
        <authorList>
            <consortium name="Pathogen Informatics"/>
        </authorList>
    </citation>
    <scope>NUCLEOTIDE SEQUENCE [LARGE SCALE GENOMIC DNA]</scope>
</reference>
<evidence type="ECO:0000256" key="1">
    <source>
        <dbReference type="ARBA" id="ARBA00004202"/>
    </source>
</evidence>
<feature type="compositionally biased region" description="Pro residues" evidence="6">
    <location>
        <begin position="221"/>
        <end position="235"/>
    </location>
</feature>
<feature type="region of interest" description="Disordered" evidence="6">
    <location>
        <begin position="276"/>
        <end position="319"/>
    </location>
</feature>
<dbReference type="InterPro" id="IPR016098">
    <property type="entry name" value="CAP/MinC_C"/>
</dbReference>
<dbReference type="Proteomes" id="UP000267029">
    <property type="component" value="Unassembled WGS sequence"/>
</dbReference>
<dbReference type="InterPro" id="IPR001837">
    <property type="entry name" value="Adenylate_cyclase-assoc_CAP"/>
</dbReference>
<sequence length="471" mass="51424">MDKLNKLVERLENIADRLETATIRDKSVKSTTNKLNSSALVNSSSMTSFDNITNSSLQNLLSLSQKIGEDVKSQCDLLIAAFKAESEFITRAHNMAKPADSQFPVVLKPCSEAIQKVTEFKDSNRKSPNFNHLAAIAESVGALGWVASLDSPSTYINEMIESGKFYSNRILKEYKNKDSNHVEWVNALMEVWNQLKSFVSANYPAGLTWGSGGGSAAASSAPPPPPPPPPPPAPAPSSGVSYVSVQFFRATAASTDALFADINRGDAVTKGLRKVTDDMKTHKNPELRSAVAPATSKPKAPAIPARPDQRKPTQPNPKLEFAGNKWFVENYVGNREIIIEAKEKKETVYIFKCVDSVVQVKGKVNSIVLDSCKKTSLLFDTVISSVDIVNCASAQVQVTGFMPTINIDKTDGCQVYLSEESKGVDIITAKSSEMNILIPKDNGEFVEYPIPEQFKTKFVVDHLETKTNDLA</sequence>
<proteinExistence type="inferred from homology"/>
<dbReference type="InterPro" id="IPR036223">
    <property type="entry name" value="CAP_C_sf"/>
</dbReference>
<dbReference type="FunFam" id="1.25.40.330:FF:000001">
    <property type="entry name" value="Adenylyl cyclase-associated protein"/>
    <property type="match status" value="1"/>
</dbReference>
<comment type="subcellular location">
    <subcellularLocation>
        <location evidence="1">Cell membrane</location>
        <topology evidence="1">Peripheral membrane protein</topology>
    </subcellularLocation>
</comment>
<evidence type="ECO:0000259" key="7">
    <source>
        <dbReference type="PROSITE" id="PS51329"/>
    </source>
</evidence>
<dbReference type="EMBL" id="UXSR01005197">
    <property type="protein sequence ID" value="VDD79477.1"/>
    <property type="molecule type" value="Genomic_DNA"/>
</dbReference>
<dbReference type="SMART" id="SM00673">
    <property type="entry name" value="CARP"/>
    <property type="match status" value="2"/>
</dbReference>
<gene>
    <name evidence="8" type="ORF">MCOS_LOCUS5480</name>
</gene>
<dbReference type="Pfam" id="PF08603">
    <property type="entry name" value="CAP_C"/>
    <property type="match status" value="1"/>
</dbReference>
<accession>A0A0R3UEM9</accession>
<dbReference type="InterPro" id="IPR017901">
    <property type="entry name" value="C-CAP_CF_C-like"/>
</dbReference>
<dbReference type="InterPro" id="IPR013992">
    <property type="entry name" value="Adenylate_cyclase-assoc_CAP_N"/>
</dbReference>
<feature type="compositionally biased region" description="Basic and acidic residues" evidence="6">
    <location>
        <begin position="276"/>
        <end position="286"/>
    </location>
</feature>
<dbReference type="GO" id="GO:0007015">
    <property type="term" value="P:actin filament organization"/>
    <property type="evidence" value="ECO:0007669"/>
    <property type="project" value="TreeGrafter"/>
</dbReference>
<dbReference type="Pfam" id="PF01213">
    <property type="entry name" value="CAP_N-CM"/>
    <property type="match status" value="1"/>
</dbReference>
<dbReference type="GO" id="GO:0005737">
    <property type="term" value="C:cytoplasm"/>
    <property type="evidence" value="ECO:0007669"/>
    <property type="project" value="TreeGrafter"/>
</dbReference>
<dbReference type="PROSITE" id="PS01088">
    <property type="entry name" value="CAP_1"/>
    <property type="match status" value="1"/>
</dbReference>
<evidence type="ECO:0000256" key="6">
    <source>
        <dbReference type="SAM" id="MobiDB-lite"/>
    </source>
</evidence>
<dbReference type="InterPro" id="IPR018106">
    <property type="entry name" value="CAP_CS_N"/>
</dbReference>
<dbReference type="SUPFAM" id="SSF69340">
    <property type="entry name" value="C-terminal domain of adenylylcyclase associated protein"/>
    <property type="match status" value="1"/>
</dbReference>
<evidence type="ECO:0000256" key="4">
    <source>
        <dbReference type="ARBA" id="ARBA00023136"/>
    </source>
</evidence>
<dbReference type="InterPro" id="IPR013912">
    <property type="entry name" value="Adenylate_cyclase-assoc_CAP_C"/>
</dbReference>
<dbReference type="AlphaFoldDB" id="A0A0R3UEM9"/>
<name>A0A0R3UEM9_MESCO</name>
<organism evidence="8 9">
    <name type="scientific">Mesocestoides corti</name>
    <name type="common">Flatworm</name>
    <dbReference type="NCBI Taxonomy" id="53468"/>
    <lineage>
        <taxon>Eukaryota</taxon>
        <taxon>Metazoa</taxon>
        <taxon>Spiralia</taxon>
        <taxon>Lophotrochozoa</taxon>
        <taxon>Platyhelminthes</taxon>
        <taxon>Cestoda</taxon>
        <taxon>Eucestoda</taxon>
        <taxon>Cyclophyllidea</taxon>
        <taxon>Mesocestoididae</taxon>
        <taxon>Mesocestoides</taxon>
    </lineage>
</organism>
<evidence type="ECO:0000256" key="2">
    <source>
        <dbReference type="ARBA" id="ARBA00007659"/>
    </source>
</evidence>
<dbReference type="InterPro" id="IPR053950">
    <property type="entry name" value="CAP_N"/>
</dbReference>
<evidence type="ECO:0000313" key="9">
    <source>
        <dbReference type="Proteomes" id="UP000267029"/>
    </source>
</evidence>
<keyword evidence="3" id="KW-1003">Cell membrane</keyword>
<keyword evidence="9" id="KW-1185">Reference proteome</keyword>
<evidence type="ECO:0000256" key="5">
    <source>
        <dbReference type="RuleBase" id="RU000647"/>
    </source>
</evidence>
<feature type="domain" description="C-CAP/cofactor C-like" evidence="7">
    <location>
        <begin position="312"/>
        <end position="450"/>
    </location>
</feature>
<dbReference type="SUPFAM" id="SSF101278">
    <property type="entry name" value="N-terminal domain of adenylylcyclase associated protein, CAP"/>
    <property type="match status" value="1"/>
</dbReference>
<dbReference type="PROSITE" id="PS51329">
    <property type="entry name" value="C_CAP_COFACTOR_C"/>
    <property type="match status" value="1"/>
</dbReference>
<feature type="region of interest" description="Disordered" evidence="6">
    <location>
        <begin position="211"/>
        <end position="238"/>
    </location>
</feature>
<dbReference type="Pfam" id="PF21938">
    <property type="entry name" value="CAP_N"/>
    <property type="match status" value="1"/>
</dbReference>
<dbReference type="Gene3D" id="1.25.40.330">
    <property type="entry name" value="Adenylate cyclase-associated CAP, N-terminal domain"/>
    <property type="match status" value="1"/>
</dbReference>
<dbReference type="InterPro" id="IPR006599">
    <property type="entry name" value="CARP_motif"/>
</dbReference>
<dbReference type="GO" id="GO:0005886">
    <property type="term" value="C:plasma membrane"/>
    <property type="evidence" value="ECO:0007669"/>
    <property type="project" value="UniProtKB-SubCell"/>
</dbReference>
<keyword evidence="4" id="KW-0472">Membrane</keyword>
<dbReference type="GO" id="GO:0019933">
    <property type="term" value="P:cAMP-mediated signaling"/>
    <property type="evidence" value="ECO:0007669"/>
    <property type="project" value="TreeGrafter"/>
</dbReference>
<evidence type="ECO:0000256" key="3">
    <source>
        <dbReference type="ARBA" id="ARBA00022475"/>
    </source>
</evidence>
<dbReference type="STRING" id="53468.A0A0R3UEM9"/>
<protein>
    <recommendedName>
        <fullName evidence="5">Adenylyl cyclase-associated protein</fullName>
    </recommendedName>
</protein>
<dbReference type="InterPro" id="IPR036222">
    <property type="entry name" value="CAP_N_sf"/>
</dbReference>
<dbReference type="PANTHER" id="PTHR10652">
    <property type="entry name" value="ADENYLYL CYCLASE-ASSOCIATED PROTEIN"/>
    <property type="match status" value="1"/>
</dbReference>